<dbReference type="AlphaFoldDB" id="A0A392PTI7"/>
<evidence type="ECO:0000256" key="5">
    <source>
        <dbReference type="ARBA" id="ARBA00082491"/>
    </source>
</evidence>
<sequence>MIHADTYIVGDSQGWTYGVQNWPLGKTFYEGDTLVFNYVPLIHNVVIVNEAEFNYCSTLGASGLYASGSDRITLAKGPNYFISGFPDQCYLGMKIAVNAN</sequence>
<dbReference type="InterPro" id="IPR041844">
    <property type="entry name" value="Plantacyanin"/>
</dbReference>
<dbReference type="Pfam" id="PF02298">
    <property type="entry name" value="Cu_bind_like"/>
    <property type="match status" value="1"/>
</dbReference>
<keyword evidence="1" id="KW-0479">Metal-binding</keyword>
<dbReference type="EMBL" id="LXQA010093106">
    <property type="protein sequence ID" value="MCI14616.1"/>
    <property type="molecule type" value="Genomic_DNA"/>
</dbReference>
<comment type="caution">
    <text evidence="7">The sequence shown here is derived from an EMBL/GenBank/DDBJ whole genome shotgun (WGS) entry which is preliminary data.</text>
</comment>
<dbReference type="PROSITE" id="PS51485">
    <property type="entry name" value="PHYTOCYANIN"/>
    <property type="match status" value="1"/>
</dbReference>
<evidence type="ECO:0000256" key="4">
    <source>
        <dbReference type="ARBA" id="ARBA00071970"/>
    </source>
</evidence>
<evidence type="ECO:0000256" key="1">
    <source>
        <dbReference type="ARBA" id="ARBA00022723"/>
    </source>
</evidence>
<protein>
    <recommendedName>
        <fullName evidence="4">Basic blue protein</fullName>
    </recommendedName>
    <alternativeName>
        <fullName evidence="5">Plantacyanin</fullName>
    </alternativeName>
</protein>
<evidence type="ECO:0000259" key="6">
    <source>
        <dbReference type="PROSITE" id="PS51485"/>
    </source>
</evidence>
<dbReference type="InterPro" id="IPR039391">
    <property type="entry name" value="Phytocyanin-like"/>
</dbReference>
<reference evidence="7 8" key="1">
    <citation type="journal article" date="2018" name="Front. Plant Sci.">
        <title>Red Clover (Trifolium pratense) and Zigzag Clover (T. medium) - A Picture of Genomic Similarities and Differences.</title>
        <authorList>
            <person name="Dluhosova J."/>
            <person name="Istvanek J."/>
            <person name="Nedelnik J."/>
            <person name="Repkova J."/>
        </authorList>
    </citation>
    <scope>NUCLEOTIDE SEQUENCE [LARGE SCALE GENOMIC DNA]</scope>
    <source>
        <strain evidence="8">cv. 10/8</strain>
        <tissue evidence="7">Leaf</tissue>
    </source>
</reference>
<keyword evidence="3" id="KW-1015">Disulfide bond</keyword>
<dbReference type="FunFam" id="2.60.40.420:FF:000013">
    <property type="entry name" value="basic blue protein-like"/>
    <property type="match status" value="1"/>
</dbReference>
<evidence type="ECO:0000313" key="8">
    <source>
        <dbReference type="Proteomes" id="UP000265520"/>
    </source>
</evidence>
<feature type="domain" description="Phytocyanin" evidence="6">
    <location>
        <begin position="5"/>
        <end position="100"/>
    </location>
</feature>
<evidence type="ECO:0000256" key="3">
    <source>
        <dbReference type="ARBA" id="ARBA00023157"/>
    </source>
</evidence>
<dbReference type="SUPFAM" id="SSF49503">
    <property type="entry name" value="Cupredoxins"/>
    <property type="match status" value="1"/>
</dbReference>
<dbReference type="GO" id="GO:0009055">
    <property type="term" value="F:electron transfer activity"/>
    <property type="evidence" value="ECO:0007669"/>
    <property type="project" value="InterPro"/>
</dbReference>
<keyword evidence="8" id="KW-1185">Reference proteome</keyword>
<proteinExistence type="predicted"/>
<dbReference type="GO" id="GO:0046872">
    <property type="term" value="F:metal ion binding"/>
    <property type="evidence" value="ECO:0007669"/>
    <property type="project" value="UniProtKB-KW"/>
</dbReference>
<evidence type="ECO:0000256" key="2">
    <source>
        <dbReference type="ARBA" id="ARBA00023008"/>
    </source>
</evidence>
<dbReference type="GO" id="GO:0005886">
    <property type="term" value="C:plasma membrane"/>
    <property type="evidence" value="ECO:0007669"/>
    <property type="project" value="TreeGrafter"/>
</dbReference>
<accession>A0A392PTI7</accession>
<keyword evidence="2" id="KW-0186">Copper</keyword>
<dbReference type="Gene3D" id="2.60.40.420">
    <property type="entry name" value="Cupredoxins - blue copper proteins"/>
    <property type="match status" value="1"/>
</dbReference>
<dbReference type="InterPro" id="IPR008972">
    <property type="entry name" value="Cupredoxin"/>
</dbReference>
<dbReference type="Proteomes" id="UP000265520">
    <property type="component" value="Unassembled WGS sequence"/>
</dbReference>
<dbReference type="PANTHER" id="PTHR33021:SF341">
    <property type="entry name" value="BASIC BLUE PROTEIN-LIKE"/>
    <property type="match status" value="1"/>
</dbReference>
<name>A0A392PTI7_9FABA</name>
<dbReference type="InterPro" id="IPR003245">
    <property type="entry name" value="Phytocyanin_dom"/>
</dbReference>
<organism evidence="7 8">
    <name type="scientific">Trifolium medium</name>
    <dbReference type="NCBI Taxonomy" id="97028"/>
    <lineage>
        <taxon>Eukaryota</taxon>
        <taxon>Viridiplantae</taxon>
        <taxon>Streptophyta</taxon>
        <taxon>Embryophyta</taxon>
        <taxon>Tracheophyta</taxon>
        <taxon>Spermatophyta</taxon>
        <taxon>Magnoliopsida</taxon>
        <taxon>eudicotyledons</taxon>
        <taxon>Gunneridae</taxon>
        <taxon>Pentapetalae</taxon>
        <taxon>rosids</taxon>
        <taxon>fabids</taxon>
        <taxon>Fabales</taxon>
        <taxon>Fabaceae</taxon>
        <taxon>Papilionoideae</taxon>
        <taxon>50 kb inversion clade</taxon>
        <taxon>NPAAA clade</taxon>
        <taxon>Hologalegina</taxon>
        <taxon>IRL clade</taxon>
        <taxon>Trifolieae</taxon>
        <taxon>Trifolium</taxon>
    </lineage>
</organism>
<dbReference type="CDD" id="cd11013">
    <property type="entry name" value="Plantacyanin"/>
    <property type="match status" value="1"/>
</dbReference>
<dbReference type="PANTHER" id="PTHR33021">
    <property type="entry name" value="BLUE COPPER PROTEIN"/>
    <property type="match status" value="1"/>
</dbReference>
<evidence type="ECO:0000313" key="7">
    <source>
        <dbReference type="EMBL" id="MCI14616.1"/>
    </source>
</evidence>